<keyword evidence="5" id="KW-0963">Cytoplasm</keyword>
<dbReference type="CDD" id="cd04403">
    <property type="entry name" value="RhoGAP_ARHGAP27_15_12_9"/>
    <property type="match status" value="1"/>
</dbReference>
<evidence type="ECO:0000256" key="1">
    <source>
        <dbReference type="ARBA" id="ARBA00004170"/>
    </source>
</evidence>
<feature type="compositionally biased region" description="Acidic residues" evidence="15">
    <location>
        <begin position="292"/>
        <end position="304"/>
    </location>
</feature>
<dbReference type="GO" id="GO:0006897">
    <property type="term" value="P:endocytosis"/>
    <property type="evidence" value="ECO:0007669"/>
    <property type="project" value="UniProtKB-KW"/>
</dbReference>
<dbReference type="InterPro" id="IPR001202">
    <property type="entry name" value="WW_dom"/>
</dbReference>
<proteinExistence type="predicted"/>
<dbReference type="PANTHER" id="PTHR23176">
    <property type="entry name" value="RHO/RAC/CDC GTPASE-ACTIVATING PROTEIN"/>
    <property type="match status" value="1"/>
</dbReference>
<feature type="compositionally biased region" description="Low complexity" evidence="15">
    <location>
        <begin position="346"/>
        <end position="358"/>
    </location>
</feature>
<reference evidence="19 20" key="1">
    <citation type="submission" date="2016-06" db="EMBL/GenBank/DDBJ databases">
        <title>Genome of Rhinopithecus bieti.</title>
        <authorList>
            <person name="Wu"/>
            <person name="C.-I. and Zhang"/>
            <person name="Y."/>
        </authorList>
    </citation>
    <scope>NUCLEOTIDE SEQUENCE</scope>
</reference>
<evidence type="ECO:0000256" key="12">
    <source>
        <dbReference type="ARBA" id="ARBA00070255"/>
    </source>
</evidence>
<feature type="region of interest" description="Disordered" evidence="15">
    <location>
        <begin position="292"/>
        <end position="360"/>
    </location>
</feature>
<evidence type="ECO:0000256" key="15">
    <source>
        <dbReference type="SAM" id="MobiDB-lite"/>
    </source>
</evidence>
<dbReference type="InterPro" id="IPR036028">
    <property type="entry name" value="SH3-like_dom_sf"/>
</dbReference>
<evidence type="ECO:0000313" key="19">
    <source>
        <dbReference type="Ensembl" id="ENSRBIP00000009371.1"/>
    </source>
</evidence>
<evidence type="ECO:0000313" key="20">
    <source>
        <dbReference type="Proteomes" id="UP000233180"/>
    </source>
</evidence>
<dbReference type="SUPFAM" id="SSF48350">
    <property type="entry name" value="GTPase activation domain, GAP"/>
    <property type="match status" value="1"/>
</dbReference>
<dbReference type="STRING" id="61621.ENSRBIP00000009371"/>
<keyword evidence="3" id="KW-0728">SH3 domain</keyword>
<dbReference type="SUPFAM" id="SSF50729">
    <property type="entry name" value="PH domain-like"/>
    <property type="match status" value="1"/>
</dbReference>
<dbReference type="Gene3D" id="2.20.70.10">
    <property type="match status" value="2"/>
</dbReference>
<feature type="domain" description="WW" evidence="17">
    <location>
        <begin position="380"/>
        <end position="407"/>
    </location>
</feature>
<dbReference type="InterPro" id="IPR008936">
    <property type="entry name" value="Rho_GTPase_activation_prot"/>
</dbReference>
<reference evidence="19" key="2">
    <citation type="submission" date="2025-08" db="UniProtKB">
        <authorList>
            <consortium name="Ensembl"/>
        </authorList>
    </citation>
    <scope>IDENTIFICATION</scope>
</reference>
<dbReference type="AlphaFoldDB" id="A0A2K6KDM2"/>
<dbReference type="GO" id="GO:0016020">
    <property type="term" value="C:membrane"/>
    <property type="evidence" value="ECO:0007669"/>
    <property type="project" value="UniProtKB-SubCell"/>
</dbReference>
<keyword evidence="6" id="KW-0597">Phosphoprotein</keyword>
<feature type="domain" description="PH" evidence="16">
    <location>
        <begin position="459"/>
        <end position="575"/>
    </location>
</feature>
<feature type="domain" description="WW" evidence="17">
    <location>
        <begin position="215"/>
        <end position="243"/>
    </location>
</feature>
<accession>A0A2K6KDM2</accession>
<dbReference type="InterPro" id="IPR011047">
    <property type="entry name" value="Quinoprotein_ADH-like_sf"/>
</dbReference>
<dbReference type="PROSITE" id="PS50020">
    <property type="entry name" value="WW_DOMAIN_2"/>
    <property type="match status" value="3"/>
</dbReference>
<dbReference type="InterPro" id="IPR036020">
    <property type="entry name" value="WW_dom_sf"/>
</dbReference>
<feature type="region of interest" description="Disordered" evidence="15">
    <location>
        <begin position="167"/>
        <end position="188"/>
    </location>
</feature>
<feature type="domain" description="Rho-GAP" evidence="18">
    <location>
        <begin position="657"/>
        <end position="846"/>
    </location>
</feature>
<dbReference type="Pfam" id="PF00169">
    <property type="entry name" value="PH"/>
    <property type="match status" value="1"/>
</dbReference>
<dbReference type="SMART" id="SM00456">
    <property type="entry name" value="WW"/>
    <property type="match status" value="3"/>
</dbReference>
<dbReference type="InterPro" id="IPR000198">
    <property type="entry name" value="RhoGAP_dom"/>
</dbReference>
<keyword evidence="4" id="KW-0343">GTPase activation</keyword>
<dbReference type="PANTHER" id="PTHR23176:SF104">
    <property type="entry name" value="RHO GTPASE-ACTIVATING PROTEIN 27"/>
    <property type="match status" value="1"/>
</dbReference>
<dbReference type="FunFam" id="1.10.555.10:FF:000003">
    <property type="entry name" value="Putative rho GTPase-activating protein 12"/>
    <property type="match status" value="1"/>
</dbReference>
<keyword evidence="7" id="KW-0254">Endocytosis</keyword>
<evidence type="ECO:0000256" key="9">
    <source>
        <dbReference type="ARBA" id="ARBA00023136"/>
    </source>
</evidence>
<dbReference type="CDD" id="cd00201">
    <property type="entry name" value="WW"/>
    <property type="match status" value="3"/>
</dbReference>
<dbReference type="FunFam" id="2.20.70.10:FF:000061">
    <property type="entry name" value="Rho GTPase activating protein 27"/>
    <property type="match status" value="1"/>
</dbReference>
<organism evidence="19 20">
    <name type="scientific">Rhinopithecus bieti</name>
    <name type="common">Black snub-nosed monkey</name>
    <name type="synonym">Pygathrix bieti</name>
    <dbReference type="NCBI Taxonomy" id="61621"/>
    <lineage>
        <taxon>Eukaryota</taxon>
        <taxon>Metazoa</taxon>
        <taxon>Chordata</taxon>
        <taxon>Craniata</taxon>
        <taxon>Vertebrata</taxon>
        <taxon>Euteleostomi</taxon>
        <taxon>Mammalia</taxon>
        <taxon>Eutheria</taxon>
        <taxon>Euarchontoglires</taxon>
        <taxon>Primates</taxon>
        <taxon>Haplorrhini</taxon>
        <taxon>Catarrhini</taxon>
        <taxon>Cercopithecidae</taxon>
        <taxon>Colobinae</taxon>
        <taxon>Rhinopithecus</taxon>
    </lineage>
</organism>
<feature type="region of interest" description="Disordered" evidence="15">
    <location>
        <begin position="410"/>
        <end position="437"/>
    </location>
</feature>
<dbReference type="Pfam" id="PF00620">
    <property type="entry name" value="RhoGAP"/>
    <property type="match status" value="1"/>
</dbReference>
<keyword evidence="20" id="KW-1185">Reference proteome</keyword>
<protein>
    <recommendedName>
        <fullName evidence="12">Rho GTPase-activating protein 27</fullName>
    </recommendedName>
    <alternativeName>
        <fullName evidence="13">CIN85-associated multi-domain-containing Rho GTPase-activating protein 1</fullName>
    </alternativeName>
    <alternativeName>
        <fullName evidence="14">Rho-type GTPase-activating protein 27</fullName>
    </alternativeName>
</protein>
<evidence type="ECO:0000256" key="14">
    <source>
        <dbReference type="ARBA" id="ARBA00083381"/>
    </source>
</evidence>
<evidence type="ECO:0000259" key="16">
    <source>
        <dbReference type="PROSITE" id="PS50003"/>
    </source>
</evidence>
<dbReference type="GO" id="GO:0005096">
    <property type="term" value="F:GTPase activator activity"/>
    <property type="evidence" value="ECO:0007669"/>
    <property type="project" value="UniProtKB-KW"/>
</dbReference>
<reference evidence="19" key="3">
    <citation type="submission" date="2025-09" db="UniProtKB">
        <authorList>
            <consortium name="Ensembl"/>
        </authorList>
    </citation>
    <scope>IDENTIFICATION</scope>
</reference>
<feature type="domain" description="WW" evidence="17">
    <location>
        <begin position="262"/>
        <end position="296"/>
    </location>
</feature>
<name>A0A2K6KDM2_RHIBE</name>
<evidence type="ECO:0000256" key="6">
    <source>
        <dbReference type="ARBA" id="ARBA00022553"/>
    </source>
</evidence>
<dbReference type="PROSITE" id="PS50003">
    <property type="entry name" value="PH_DOMAIN"/>
    <property type="match status" value="1"/>
</dbReference>
<evidence type="ECO:0000256" key="7">
    <source>
        <dbReference type="ARBA" id="ARBA00022583"/>
    </source>
</evidence>
<dbReference type="Gene3D" id="2.30.29.30">
    <property type="entry name" value="Pleckstrin-homology domain (PH domain)/Phosphotyrosine-binding domain (PTB)"/>
    <property type="match status" value="1"/>
</dbReference>
<dbReference type="FunFam" id="2.30.29.30:FF:000206">
    <property type="entry name" value="Rho GTPase activating protein 27"/>
    <property type="match status" value="1"/>
</dbReference>
<evidence type="ECO:0000256" key="4">
    <source>
        <dbReference type="ARBA" id="ARBA00022468"/>
    </source>
</evidence>
<dbReference type="Pfam" id="PF00397">
    <property type="entry name" value="WW"/>
    <property type="match status" value="2"/>
</dbReference>
<feature type="compositionally biased region" description="Basic and acidic residues" evidence="15">
    <location>
        <begin position="173"/>
        <end position="184"/>
    </location>
</feature>
<dbReference type="PROSITE" id="PS50238">
    <property type="entry name" value="RHOGAP"/>
    <property type="match status" value="1"/>
</dbReference>
<dbReference type="CDD" id="cd13233">
    <property type="entry name" value="PH_ARHGAP9-like"/>
    <property type="match status" value="1"/>
</dbReference>
<keyword evidence="9" id="KW-0472">Membrane</keyword>
<evidence type="ECO:0000256" key="3">
    <source>
        <dbReference type="ARBA" id="ARBA00022443"/>
    </source>
</evidence>
<evidence type="ECO:0000256" key="13">
    <source>
        <dbReference type="ARBA" id="ARBA00083049"/>
    </source>
</evidence>
<dbReference type="SMART" id="SM00233">
    <property type="entry name" value="PH"/>
    <property type="match status" value="1"/>
</dbReference>
<dbReference type="SUPFAM" id="SSF50044">
    <property type="entry name" value="SH3-domain"/>
    <property type="match status" value="1"/>
</dbReference>
<evidence type="ECO:0000259" key="17">
    <source>
        <dbReference type="PROSITE" id="PS50020"/>
    </source>
</evidence>
<evidence type="ECO:0000256" key="11">
    <source>
        <dbReference type="ARBA" id="ARBA00065197"/>
    </source>
</evidence>
<dbReference type="SMART" id="SM00324">
    <property type="entry name" value="RhoGAP"/>
    <property type="match status" value="1"/>
</dbReference>
<evidence type="ECO:0000256" key="5">
    <source>
        <dbReference type="ARBA" id="ARBA00022490"/>
    </source>
</evidence>
<dbReference type="Proteomes" id="UP000233180">
    <property type="component" value="Unassembled WGS sequence"/>
</dbReference>
<dbReference type="FunFam" id="2.20.70.10:FF:000065">
    <property type="entry name" value="Rho GTPase activating protein 27"/>
    <property type="match status" value="1"/>
</dbReference>
<dbReference type="GO" id="GO:0005737">
    <property type="term" value="C:cytoplasm"/>
    <property type="evidence" value="ECO:0007669"/>
    <property type="project" value="UniProtKB-SubCell"/>
</dbReference>
<dbReference type="SUPFAM" id="SSF51045">
    <property type="entry name" value="WW domain"/>
    <property type="match status" value="2"/>
</dbReference>
<evidence type="ECO:0000256" key="8">
    <source>
        <dbReference type="ARBA" id="ARBA00022737"/>
    </source>
</evidence>
<keyword evidence="8" id="KW-0677">Repeat</keyword>
<dbReference type="GO" id="GO:0007165">
    <property type="term" value="P:signal transduction"/>
    <property type="evidence" value="ECO:0007669"/>
    <property type="project" value="InterPro"/>
</dbReference>
<dbReference type="InterPro" id="IPR050729">
    <property type="entry name" value="Rho-GAP"/>
</dbReference>
<dbReference type="OMA" id="MLIRAGW"/>
<comment type="function">
    <text evidence="10">Rho GTPase-activating protein which may be involved in clathrin-mediated endocytosis. GTPase activators for the Rho-type GTPases act by converting them to an inactive GDP-bound state. Has activity toward CDC42 and RAC1.</text>
</comment>
<evidence type="ECO:0000256" key="10">
    <source>
        <dbReference type="ARBA" id="ARBA00057721"/>
    </source>
</evidence>
<sequence length="849" mass="94834">MAADVEGDVYVLVVHAFEYTGNNGRRVAIPPNELYRPLWRSTEDRWHLRREPGGRPFYLPAQYVRELPALDNPATAAPPGPIRPRGPRRGGGSGPQWPRSSLAPGLPASLYLLPAAPVRPAQSPDYLARAAVSPPAGHLGGSGSFKACSVAVSWVCLLPLARSDSENVYEVRGPPREESTKQVDDPPEPVYANIERQPRATSPSATAVPLPSPVWETHTDAGTGRPYYYNPDTGVTTWESPFEAAEGAASPATSPASVDSHVSLETEWGQYWDEESRRVFFYNPLTGETAWEDEAENEPEEEFEMQPGLSPGSPGDPRPPTPETDYPESLTSYPEEDYSPVGSFGEPGPTSPLTTPPGWSCHVSQDKQMLYTNHFTQEQWVRLEDPHGKPYFYNPEDSSVRWELPQVPVPAPRSIHKSSQDDDTPAQASPPEEKVPAELDEVGSWEEVCPATAAVRTKTLDKAGVLHRTKTAEKGKRLRKKHWSASWTVLEGGVLTFFKDSKTSAAGGLRQPSKFSTPEYTVELRGATLSWAPKDKSSRKNVLELRSRDGSEYLIQHDSEAIISTWHKAIAQGIQELSAELPPEEESESSRVDFGASERLGSWQEKEEDARPNAVLPSPAASDLSKVRYKLRKFLQRRPTLQSLREKGYIKDQVFGCALAALCERERSRVPRFVQQCIRAVEARGLDIDGLYRISGNLATIQKLRYKVDHDERLDLDDGRWEDVHVITGALKLFFRELPEPLFPFSHFRQFIAAIKLQDQAQRSRCVRDLVRSLPAPNHDTVRMLFQHLCRVIEHGEQNRMSVQSVAIVFGPTLLRPEVEETSMPMTMVFQNQVVELILQQCADIFPPH</sequence>
<dbReference type="Gene3D" id="1.10.555.10">
    <property type="entry name" value="Rho GTPase activation protein"/>
    <property type="match status" value="1"/>
</dbReference>
<dbReference type="GeneTree" id="ENSGT00950000182860"/>
<dbReference type="Ensembl" id="ENSRBIT00000032987.1">
    <property type="protein sequence ID" value="ENSRBIP00000009371.1"/>
    <property type="gene ID" value="ENSRBIG00000028468.1"/>
</dbReference>
<feature type="region of interest" description="Disordered" evidence="15">
    <location>
        <begin position="72"/>
        <end position="100"/>
    </location>
</feature>
<gene>
    <name evidence="19" type="primary">ARHGAP27</name>
</gene>
<evidence type="ECO:0000256" key="2">
    <source>
        <dbReference type="ARBA" id="ARBA00004496"/>
    </source>
</evidence>
<dbReference type="InterPro" id="IPR001849">
    <property type="entry name" value="PH_domain"/>
</dbReference>
<evidence type="ECO:0000259" key="18">
    <source>
        <dbReference type="PROSITE" id="PS50238"/>
    </source>
</evidence>
<dbReference type="InterPro" id="IPR011993">
    <property type="entry name" value="PH-like_dom_sf"/>
</dbReference>
<comment type="subcellular location">
    <subcellularLocation>
        <location evidence="2">Cytoplasm</location>
    </subcellularLocation>
    <subcellularLocation>
        <location evidence="1">Membrane</location>
        <topology evidence="1">Peripheral membrane protein</topology>
    </subcellularLocation>
</comment>
<dbReference type="SUPFAM" id="SSF50998">
    <property type="entry name" value="Quinoprotein alcohol dehydrogenase-like"/>
    <property type="match status" value="1"/>
</dbReference>
<comment type="subunit">
    <text evidence="11">Interacts with SH3KBP1/CIN85.</text>
</comment>